<keyword evidence="7 11" id="KW-0418">Kinase</keyword>
<evidence type="ECO:0000256" key="5">
    <source>
        <dbReference type="ARBA" id="ARBA00022679"/>
    </source>
</evidence>
<evidence type="ECO:0000313" key="11">
    <source>
        <dbReference type="EMBL" id="ABN53876.1"/>
    </source>
</evidence>
<dbReference type="EC" id="2.7.13.3" evidence="3"/>
<evidence type="ECO:0000256" key="3">
    <source>
        <dbReference type="ARBA" id="ARBA00012438"/>
    </source>
</evidence>
<protein>
    <recommendedName>
        <fullName evidence="3">histidine kinase</fullName>
        <ecNumber evidence="3">2.7.13.3</ecNumber>
    </recommendedName>
</protein>
<proteinExistence type="predicted"/>
<dbReference type="Gene3D" id="1.10.287.130">
    <property type="match status" value="1"/>
</dbReference>
<comment type="subcellular location">
    <subcellularLocation>
        <location evidence="2">Membrane</location>
    </subcellularLocation>
</comment>
<dbReference type="Pfam" id="PF02518">
    <property type="entry name" value="HATPase_c"/>
    <property type="match status" value="1"/>
</dbReference>
<dbReference type="InterPro" id="IPR003661">
    <property type="entry name" value="HisK_dim/P_dom"/>
</dbReference>
<reference evidence="12" key="1">
    <citation type="submission" date="2007-02" db="EMBL/GenBank/DDBJ databases">
        <title>Complete sequence of Clostridium thermocellum ATCC 27405.</title>
        <authorList>
            <consortium name="US DOE Joint Genome Institute"/>
            <person name="Copeland A."/>
            <person name="Lucas S."/>
            <person name="Lapidus A."/>
            <person name="Barry K."/>
            <person name="Detter J.C."/>
            <person name="Glavina del Rio T."/>
            <person name="Hammon N."/>
            <person name="Israni S."/>
            <person name="Dalin E."/>
            <person name="Tice H."/>
            <person name="Pitluck S."/>
            <person name="Chertkov O."/>
            <person name="Brettin T."/>
            <person name="Bruce D."/>
            <person name="Han C."/>
            <person name="Tapia R."/>
            <person name="Gilna P."/>
            <person name="Schmutz J."/>
            <person name="Larimer F."/>
            <person name="Land M."/>
            <person name="Hauser L."/>
            <person name="Kyrpides N."/>
            <person name="Mikhailova N."/>
            <person name="Wu J.H.D."/>
            <person name="Newcomb M."/>
            <person name="Richardson P."/>
        </authorList>
    </citation>
    <scope>NUCLEOTIDE SEQUENCE [LARGE SCALE GENOMIC DNA]</scope>
    <source>
        <strain evidence="12">ATCC 27405 / DSM 1237 / JCM 9322 / NBRC 103400 / NCIMB 10682 / NRRL B-4536 / VPI 7372</strain>
    </source>
</reference>
<dbReference type="EMBL" id="CP000568">
    <property type="protein sequence ID" value="ABN53876.1"/>
    <property type="molecule type" value="Genomic_DNA"/>
</dbReference>
<dbReference type="Gene3D" id="3.30.565.10">
    <property type="entry name" value="Histidine kinase-like ATPase, C-terminal domain"/>
    <property type="match status" value="1"/>
</dbReference>
<dbReference type="GO" id="GO:0000156">
    <property type="term" value="F:phosphorelay response regulator activity"/>
    <property type="evidence" value="ECO:0007669"/>
    <property type="project" value="TreeGrafter"/>
</dbReference>
<dbReference type="GO" id="GO:0000155">
    <property type="term" value="F:phosphorelay sensor kinase activity"/>
    <property type="evidence" value="ECO:0007669"/>
    <property type="project" value="InterPro"/>
</dbReference>
<gene>
    <name evidence="11" type="ordered locus">Cthe_2677</name>
</gene>
<keyword evidence="6" id="KW-0547">Nucleotide-binding</keyword>
<dbReference type="SUPFAM" id="SSF47384">
    <property type="entry name" value="Homodimeric domain of signal transducing histidine kinase"/>
    <property type="match status" value="1"/>
</dbReference>
<dbReference type="GO" id="GO:0005524">
    <property type="term" value="F:ATP binding"/>
    <property type="evidence" value="ECO:0007669"/>
    <property type="project" value="UniProtKB-KW"/>
</dbReference>
<dbReference type="InterPro" id="IPR004358">
    <property type="entry name" value="Sig_transdc_His_kin-like_C"/>
</dbReference>
<evidence type="ECO:0000256" key="7">
    <source>
        <dbReference type="ARBA" id="ARBA00022777"/>
    </source>
</evidence>
<dbReference type="SUPFAM" id="SSF55874">
    <property type="entry name" value="ATPase domain of HSP90 chaperone/DNA topoisomerase II/histidine kinase"/>
    <property type="match status" value="1"/>
</dbReference>
<dbReference type="InterPro" id="IPR050351">
    <property type="entry name" value="BphY/WalK/GraS-like"/>
</dbReference>
<evidence type="ECO:0000256" key="1">
    <source>
        <dbReference type="ARBA" id="ARBA00000085"/>
    </source>
</evidence>
<dbReference type="CDD" id="cd00075">
    <property type="entry name" value="HATPase"/>
    <property type="match status" value="1"/>
</dbReference>
<reference evidence="11 12" key="2">
    <citation type="journal article" date="2013" name="Biotechnol. Biofuels">
        <title>Global transcriptome analysis of Clostridium thermocellum ATCC 27405 during growth on dilute acid pretreated Populus and switchgrass.</title>
        <authorList>
            <person name="Wilson C.M."/>
            <person name="Rodriguez M.Jr."/>
            <person name="Johnson C.M."/>
            <person name="Martin S.L."/>
            <person name="Chu T.M."/>
            <person name="Wolfinger R.D."/>
            <person name="Hauser L.J."/>
            <person name="Land M.L."/>
            <person name="Klingeman D.M."/>
            <person name="Syed M.H."/>
            <person name="Ragauskas A.J."/>
            <person name="Tschaplinski T.J."/>
            <person name="Mielenz J.R."/>
            <person name="Brown S.D."/>
        </authorList>
    </citation>
    <scope>NUCLEOTIDE SEQUENCE [LARGE SCALE GENOMIC DNA]</scope>
    <source>
        <strain evidence="12">ATCC 27405 / DSM 1237 / JCM 9322 / NBRC 103400 / NCIMB 10682 / NRRL B-4536 / VPI 7372</strain>
    </source>
</reference>
<dbReference type="OrthoDB" id="9764522at2"/>
<dbReference type="SMART" id="SM00388">
    <property type="entry name" value="HisKA"/>
    <property type="match status" value="1"/>
</dbReference>
<sequence>MQASENIISFENTYIIKHNSVGASPKMIAAEELMAAAIHDLKNPLASIRGLGQLGMLTSSSKRERSYFERIIKQVDSLNTSVIDLLSVFKPERSVKAKPSLIVKEVLDEFRAACDINNIKLIFKSEYEGEINLHIKVFKRAVENLVRNAVQILPDGGKIEIHTYEDENNFIMSINDNGPGIPDDMKESVFQPFFYQRKDGTGLGLFMVQHAITEVHGGKIWFNSKLGKGTTFYISLPKN</sequence>
<dbReference type="InterPro" id="IPR003594">
    <property type="entry name" value="HATPase_dom"/>
</dbReference>
<dbReference type="PANTHER" id="PTHR42878">
    <property type="entry name" value="TWO-COMPONENT HISTIDINE KINASE"/>
    <property type="match status" value="1"/>
</dbReference>
<dbReference type="eggNOG" id="COG0642">
    <property type="taxonomic scope" value="Bacteria"/>
</dbReference>
<feature type="domain" description="Histidine kinase" evidence="10">
    <location>
        <begin position="36"/>
        <end position="239"/>
    </location>
</feature>
<dbReference type="KEGG" id="cth:Cthe_2677"/>
<dbReference type="STRING" id="203119.Cthe_2677"/>
<comment type="catalytic activity">
    <reaction evidence="1">
        <text>ATP + protein L-histidine = ADP + protein N-phospho-L-histidine.</text>
        <dbReference type="EC" id="2.7.13.3"/>
    </reaction>
</comment>
<name>A3DIU7_ACET2</name>
<dbReference type="CDD" id="cd00082">
    <property type="entry name" value="HisKA"/>
    <property type="match status" value="1"/>
</dbReference>
<keyword evidence="4" id="KW-0597">Phosphoprotein</keyword>
<dbReference type="AlphaFoldDB" id="A3DIU7"/>
<dbReference type="Proteomes" id="UP000002145">
    <property type="component" value="Chromosome"/>
</dbReference>
<evidence type="ECO:0000256" key="4">
    <source>
        <dbReference type="ARBA" id="ARBA00022553"/>
    </source>
</evidence>
<evidence type="ECO:0000256" key="8">
    <source>
        <dbReference type="ARBA" id="ARBA00022840"/>
    </source>
</evidence>
<evidence type="ECO:0000259" key="10">
    <source>
        <dbReference type="PROSITE" id="PS50109"/>
    </source>
</evidence>
<keyword evidence="9" id="KW-0902">Two-component regulatory system</keyword>
<evidence type="ECO:0000313" key="12">
    <source>
        <dbReference type="Proteomes" id="UP000002145"/>
    </source>
</evidence>
<dbReference type="SMART" id="SM00387">
    <property type="entry name" value="HATPase_c"/>
    <property type="match status" value="1"/>
</dbReference>
<organism evidence="11 12">
    <name type="scientific">Acetivibrio thermocellus (strain ATCC 27405 / DSM 1237 / JCM 9322 / NBRC 103400 / NCIMB 10682 / NRRL B-4536 / VPI 7372)</name>
    <name type="common">Clostridium thermocellum</name>
    <dbReference type="NCBI Taxonomy" id="203119"/>
    <lineage>
        <taxon>Bacteria</taxon>
        <taxon>Bacillati</taxon>
        <taxon>Bacillota</taxon>
        <taxon>Clostridia</taxon>
        <taxon>Eubacteriales</taxon>
        <taxon>Oscillospiraceae</taxon>
        <taxon>Acetivibrio</taxon>
    </lineage>
</organism>
<dbReference type="PANTHER" id="PTHR42878:SF7">
    <property type="entry name" value="SENSOR HISTIDINE KINASE GLRK"/>
    <property type="match status" value="1"/>
</dbReference>
<accession>A3DIU7</accession>
<evidence type="ECO:0000256" key="6">
    <source>
        <dbReference type="ARBA" id="ARBA00022741"/>
    </source>
</evidence>
<keyword evidence="5" id="KW-0808">Transferase</keyword>
<keyword evidence="8" id="KW-0067">ATP-binding</keyword>
<evidence type="ECO:0000256" key="9">
    <source>
        <dbReference type="ARBA" id="ARBA00023012"/>
    </source>
</evidence>
<dbReference type="InterPro" id="IPR005467">
    <property type="entry name" value="His_kinase_dom"/>
</dbReference>
<dbReference type="InterPro" id="IPR036890">
    <property type="entry name" value="HATPase_C_sf"/>
</dbReference>
<dbReference type="PROSITE" id="PS50109">
    <property type="entry name" value="HIS_KIN"/>
    <property type="match status" value="1"/>
</dbReference>
<dbReference type="PRINTS" id="PR00344">
    <property type="entry name" value="BCTRLSENSOR"/>
</dbReference>
<dbReference type="GO" id="GO:0030295">
    <property type="term" value="F:protein kinase activator activity"/>
    <property type="evidence" value="ECO:0007669"/>
    <property type="project" value="TreeGrafter"/>
</dbReference>
<keyword evidence="12" id="KW-1185">Reference proteome</keyword>
<evidence type="ECO:0000256" key="2">
    <source>
        <dbReference type="ARBA" id="ARBA00004370"/>
    </source>
</evidence>
<dbReference type="GO" id="GO:0007234">
    <property type="term" value="P:osmosensory signaling via phosphorelay pathway"/>
    <property type="evidence" value="ECO:0007669"/>
    <property type="project" value="TreeGrafter"/>
</dbReference>
<dbReference type="HOGENOM" id="CLU_000445_89_1_9"/>
<dbReference type="InterPro" id="IPR036097">
    <property type="entry name" value="HisK_dim/P_sf"/>
</dbReference>
<dbReference type="Pfam" id="PF00512">
    <property type="entry name" value="HisKA"/>
    <property type="match status" value="1"/>
</dbReference>